<dbReference type="PANTHER" id="PTHR42686:SF1">
    <property type="entry name" value="GH17980P-RELATED"/>
    <property type="match status" value="1"/>
</dbReference>
<sequence>MRYRNVGKTGLAVSEIGFGCGGNAGLMVRGTEAEQRRVIEHALARGVTYFDTAPDYGDGLAEINLGRALTALGARPVVTTKVEVRAENLDDIAGHVERSTEASLQRLGLDAVDVLQIHNGPVPQPTALTGCAYSTLGLEDFLRPGGALEGVERVLRAGKARYAGFICRGNDAAQALELVQTDLFRLLNVPYTLLNPTAGHAWPDGPVALPDYGDIITRAQALGAGVAAFSPLAGGLLTPAVLEGQGVHPLARSRDVVSYEASGLARKARAFAALAADNGISLVELAYRFILGHDGIATIIGGISSVEQLDDSVGAVARGPLPPPLTAAVERIWCGWLEDGDVGQANR</sequence>
<dbReference type="Pfam" id="PF00248">
    <property type="entry name" value="Aldo_ket_red"/>
    <property type="match status" value="1"/>
</dbReference>
<gene>
    <name evidence="2" type="ORF">J2S75_003996</name>
</gene>
<evidence type="ECO:0000259" key="1">
    <source>
        <dbReference type="Pfam" id="PF00248"/>
    </source>
</evidence>
<dbReference type="EMBL" id="JAUSUI010000010">
    <property type="protein sequence ID" value="MDQ0304946.1"/>
    <property type="molecule type" value="Genomic_DNA"/>
</dbReference>
<feature type="domain" description="NADP-dependent oxidoreductase" evidence="1">
    <location>
        <begin position="15"/>
        <end position="330"/>
    </location>
</feature>
<dbReference type="GO" id="GO:0016491">
    <property type="term" value="F:oxidoreductase activity"/>
    <property type="evidence" value="ECO:0007669"/>
    <property type="project" value="UniProtKB-KW"/>
</dbReference>
<comment type="caution">
    <text evidence="2">The sequence shown here is derived from an EMBL/GenBank/DDBJ whole genome shotgun (WGS) entry which is preliminary data.</text>
</comment>
<evidence type="ECO:0000313" key="3">
    <source>
        <dbReference type="Proteomes" id="UP001224682"/>
    </source>
</evidence>
<evidence type="ECO:0000313" key="2">
    <source>
        <dbReference type="EMBL" id="MDQ0304946.1"/>
    </source>
</evidence>
<name>A0ABU0BI10_9HYPH</name>
<dbReference type="EC" id="1.1.1.-" evidence="2"/>
<dbReference type="InterPro" id="IPR036812">
    <property type="entry name" value="NAD(P)_OxRdtase_dom_sf"/>
</dbReference>
<dbReference type="InterPro" id="IPR023210">
    <property type="entry name" value="NADP_OxRdtase_dom"/>
</dbReference>
<dbReference type="SUPFAM" id="SSF51430">
    <property type="entry name" value="NAD(P)-linked oxidoreductase"/>
    <property type="match status" value="1"/>
</dbReference>
<keyword evidence="2" id="KW-0560">Oxidoreductase</keyword>
<keyword evidence="3" id="KW-1185">Reference proteome</keyword>
<dbReference type="Gene3D" id="3.20.20.100">
    <property type="entry name" value="NADP-dependent oxidoreductase domain"/>
    <property type="match status" value="1"/>
</dbReference>
<proteinExistence type="predicted"/>
<organism evidence="2 3">
    <name type="scientific">Ancylobacter polymorphus</name>
    <dbReference type="NCBI Taxonomy" id="223390"/>
    <lineage>
        <taxon>Bacteria</taxon>
        <taxon>Pseudomonadati</taxon>
        <taxon>Pseudomonadota</taxon>
        <taxon>Alphaproteobacteria</taxon>
        <taxon>Hyphomicrobiales</taxon>
        <taxon>Xanthobacteraceae</taxon>
        <taxon>Ancylobacter</taxon>
    </lineage>
</organism>
<reference evidence="2 3" key="1">
    <citation type="submission" date="2023-07" db="EMBL/GenBank/DDBJ databases">
        <title>Genomic Encyclopedia of Type Strains, Phase IV (KMG-IV): sequencing the most valuable type-strain genomes for metagenomic binning, comparative biology and taxonomic classification.</title>
        <authorList>
            <person name="Goeker M."/>
        </authorList>
    </citation>
    <scope>NUCLEOTIDE SEQUENCE [LARGE SCALE GENOMIC DNA]</scope>
    <source>
        <strain evidence="2 3">DSM 2457</strain>
    </source>
</reference>
<dbReference type="PANTHER" id="PTHR42686">
    <property type="entry name" value="GH17980P-RELATED"/>
    <property type="match status" value="1"/>
</dbReference>
<dbReference type="RefSeq" id="WP_307022532.1">
    <property type="nucleotide sequence ID" value="NZ_JAUSUI010000010.1"/>
</dbReference>
<dbReference type="Proteomes" id="UP001224682">
    <property type="component" value="Unassembled WGS sequence"/>
</dbReference>
<accession>A0ABU0BI10</accession>
<protein>
    <submittedName>
        <fullName evidence="2">L-glyceraldehyde 3-phosphate reductase</fullName>
        <ecNumber evidence="2">1.1.1.-</ecNumber>
    </submittedName>
</protein>
<dbReference type="InterPro" id="IPR020471">
    <property type="entry name" value="AKR"/>
</dbReference>